<evidence type="ECO:0000313" key="2">
    <source>
        <dbReference type="Proteomes" id="UP000293025"/>
    </source>
</evidence>
<organism evidence="1 2">
    <name type="scientific">Dyella terrae</name>
    <dbReference type="NCBI Taxonomy" id="522259"/>
    <lineage>
        <taxon>Bacteria</taxon>
        <taxon>Pseudomonadati</taxon>
        <taxon>Pseudomonadota</taxon>
        <taxon>Gammaproteobacteria</taxon>
        <taxon>Lysobacterales</taxon>
        <taxon>Rhodanobacteraceae</taxon>
        <taxon>Dyella</taxon>
    </lineage>
</organism>
<proteinExistence type="predicted"/>
<sequence>MTNYAAAAMSFAGTMEAARAERDNYRYQEQVAKDNADSIQQQGDAAVESQQRKFQQVFGSMTAAYGGTGVDTTMGSPLNVLTDAIKQGTLDKLSTQYNFTVAKQQQLEQARLYRIGAKNAINAGWFNAQANAVSGMGGQMNTGGYGQKTAPYAFGGNSLTPGSEYTGTGSLSTHWGGDGSAATGSFNGLDGSGTYTGYGSTSTSWGGFGAGWG</sequence>
<dbReference type="Proteomes" id="UP000293025">
    <property type="component" value="Unassembled WGS sequence"/>
</dbReference>
<accession>A0ABY1YWL4</accession>
<protein>
    <submittedName>
        <fullName evidence="1">Uncharacterized protein</fullName>
    </submittedName>
</protein>
<dbReference type="EMBL" id="SIZZ01000001">
    <property type="protein sequence ID" value="TBR39272.1"/>
    <property type="molecule type" value="Genomic_DNA"/>
</dbReference>
<dbReference type="RefSeq" id="WP_131150077.1">
    <property type="nucleotide sequence ID" value="NZ_SIZZ01000001.1"/>
</dbReference>
<gene>
    <name evidence="1" type="ORF">EYV96_03335</name>
</gene>
<name>A0ABY1YWL4_9GAMM</name>
<comment type="caution">
    <text evidence="1">The sequence shown here is derived from an EMBL/GenBank/DDBJ whole genome shotgun (WGS) entry which is preliminary data.</text>
</comment>
<evidence type="ECO:0000313" key="1">
    <source>
        <dbReference type="EMBL" id="TBR39272.1"/>
    </source>
</evidence>
<keyword evidence="2" id="KW-1185">Reference proteome</keyword>
<reference evidence="1 2" key="1">
    <citation type="submission" date="2019-02" db="EMBL/GenBank/DDBJ databases">
        <title>Dyella amyloliquefaciens sp. nov., isolated from forest soil.</title>
        <authorList>
            <person name="Gao Z.-H."/>
            <person name="Qiu L.-H."/>
        </authorList>
    </citation>
    <scope>NUCLEOTIDE SEQUENCE [LARGE SCALE GENOMIC DNA]</scope>
    <source>
        <strain evidence="1 2">KACC 12748</strain>
    </source>
</reference>